<dbReference type="AlphaFoldDB" id="A0A0G1S534"/>
<dbReference type="EMBL" id="LCNV01000007">
    <property type="protein sequence ID" value="KKU64496.1"/>
    <property type="molecule type" value="Genomic_DNA"/>
</dbReference>
<comment type="caution">
    <text evidence="2">The sequence shown here is derived from an EMBL/GenBank/DDBJ whole genome shotgun (WGS) entry which is preliminary data.</text>
</comment>
<accession>A0A0G1S534</accession>
<dbReference type="Proteomes" id="UP000034364">
    <property type="component" value="Unassembled WGS sequence"/>
</dbReference>
<protein>
    <submittedName>
        <fullName evidence="2">Uncharacterized protein</fullName>
    </submittedName>
</protein>
<evidence type="ECO:0000313" key="2">
    <source>
        <dbReference type="EMBL" id="KKU64496.1"/>
    </source>
</evidence>
<feature type="region of interest" description="Disordered" evidence="1">
    <location>
        <begin position="21"/>
        <end position="61"/>
    </location>
</feature>
<name>A0A0G1S534_9BACT</name>
<evidence type="ECO:0000313" key="3">
    <source>
        <dbReference type="Proteomes" id="UP000034364"/>
    </source>
</evidence>
<sequence>MTRTLVTASQITDEIVKQLVTQNESSTSEEDVLEGEVVDDPGAFSAGKAGTSAAAPVPENEERDLRARIQDGEWDNLDDMPAFQKRTPEGRLMSRTEAIDCRIRQLEARMPMLLNQHLHDAYIQVLKKIRALRKTKGALFYMFYKHSGQRDLPGKDD</sequence>
<evidence type="ECO:0000256" key="1">
    <source>
        <dbReference type="SAM" id="MobiDB-lite"/>
    </source>
</evidence>
<organism evidence="2 3">
    <name type="scientific">Candidatus Amesbacteria bacterium GW2011_GWA1_47_16</name>
    <dbReference type="NCBI Taxonomy" id="1618353"/>
    <lineage>
        <taxon>Bacteria</taxon>
        <taxon>Candidatus Amesiibacteriota</taxon>
    </lineage>
</organism>
<proteinExistence type="predicted"/>
<feature type="compositionally biased region" description="Acidic residues" evidence="1">
    <location>
        <begin position="27"/>
        <end position="39"/>
    </location>
</feature>
<reference evidence="2 3" key="1">
    <citation type="journal article" date="2015" name="Nature">
        <title>rRNA introns, odd ribosomes, and small enigmatic genomes across a large radiation of phyla.</title>
        <authorList>
            <person name="Brown C.T."/>
            <person name="Hug L.A."/>
            <person name="Thomas B.C."/>
            <person name="Sharon I."/>
            <person name="Castelle C.J."/>
            <person name="Singh A."/>
            <person name="Wilkins M.J."/>
            <person name="Williams K.H."/>
            <person name="Banfield J.F."/>
        </authorList>
    </citation>
    <scope>NUCLEOTIDE SEQUENCE [LARGE SCALE GENOMIC DNA]</scope>
</reference>
<gene>
    <name evidence="2" type="ORF">UX87_C0007G0004</name>
</gene>